<dbReference type="GO" id="GO:0005829">
    <property type="term" value="C:cytosol"/>
    <property type="evidence" value="ECO:0007669"/>
    <property type="project" value="TreeGrafter"/>
</dbReference>
<dbReference type="CDD" id="cd01080">
    <property type="entry name" value="NAD_bind_m-THF_DH_Cyclohyd"/>
    <property type="match status" value="1"/>
</dbReference>
<dbReference type="FunFam" id="3.40.50.720:FF:000094">
    <property type="entry name" value="Bifunctional protein FolD"/>
    <property type="match status" value="1"/>
</dbReference>
<feature type="binding site" evidence="12">
    <location>
        <begin position="159"/>
        <end position="161"/>
    </location>
    <ligand>
        <name>NADP(+)</name>
        <dbReference type="ChEBI" id="CHEBI:58349"/>
    </ligand>
</feature>
<dbReference type="Gene3D" id="3.40.50.10860">
    <property type="entry name" value="Leucine Dehydrogenase, chain A, domain 1"/>
    <property type="match status" value="1"/>
</dbReference>
<dbReference type="InterPro" id="IPR020630">
    <property type="entry name" value="THF_DH/CycHdrlase_cat_dom"/>
</dbReference>
<dbReference type="InterPro" id="IPR020631">
    <property type="entry name" value="THF_DH/CycHdrlase_NAD-bd_dom"/>
</dbReference>
<evidence type="ECO:0000256" key="5">
    <source>
        <dbReference type="ARBA" id="ARBA00022755"/>
    </source>
</evidence>
<comment type="caution">
    <text evidence="15">The sequence shown here is derived from an EMBL/GenBank/DDBJ whole genome shotgun (WGS) entry which is preliminary data.</text>
</comment>
<dbReference type="PATRIC" id="fig|1618344.3.peg.1046"/>
<evidence type="ECO:0000256" key="6">
    <source>
        <dbReference type="ARBA" id="ARBA00022801"/>
    </source>
</evidence>
<feature type="binding site" evidence="12">
    <location>
        <position position="225"/>
    </location>
    <ligand>
        <name>NADP(+)</name>
        <dbReference type="ChEBI" id="CHEBI:58349"/>
    </ligand>
</feature>
<keyword evidence="7 12" id="KW-0521">NADP</keyword>
<dbReference type="Gene3D" id="3.40.50.720">
    <property type="entry name" value="NAD(P)-binding Rossmann-like Domain"/>
    <property type="match status" value="1"/>
</dbReference>
<comment type="caution">
    <text evidence="12">Lacks conserved residue(s) required for the propagation of feature annotation.</text>
</comment>
<organism evidence="15 16">
    <name type="scientific">candidate division CPR2 bacterium GW2011_GWC1_41_48</name>
    <dbReference type="NCBI Taxonomy" id="1618344"/>
    <lineage>
        <taxon>Bacteria</taxon>
        <taxon>Bacteria division CPR2</taxon>
    </lineage>
</organism>
<dbReference type="GO" id="GO:0035999">
    <property type="term" value="P:tetrahydrofolate interconversion"/>
    <property type="evidence" value="ECO:0007669"/>
    <property type="project" value="UniProtKB-UniRule"/>
</dbReference>
<evidence type="ECO:0000256" key="2">
    <source>
        <dbReference type="ARBA" id="ARBA00011738"/>
    </source>
</evidence>
<dbReference type="GO" id="GO:0004488">
    <property type="term" value="F:methylenetetrahydrofolate dehydrogenase (NADP+) activity"/>
    <property type="evidence" value="ECO:0007669"/>
    <property type="project" value="UniProtKB-UniRule"/>
</dbReference>
<reference evidence="15 16" key="1">
    <citation type="journal article" date="2015" name="Nature">
        <title>rRNA introns, odd ribosomes, and small enigmatic genomes across a large radiation of phyla.</title>
        <authorList>
            <person name="Brown C.T."/>
            <person name="Hug L.A."/>
            <person name="Thomas B.C."/>
            <person name="Sharon I."/>
            <person name="Castelle C.J."/>
            <person name="Singh A."/>
            <person name="Wilkins M.J."/>
            <person name="Williams K.H."/>
            <person name="Banfield J.F."/>
        </authorList>
    </citation>
    <scope>NUCLEOTIDE SEQUENCE [LARGE SCALE GENOMIC DNA]</scope>
</reference>
<evidence type="ECO:0000256" key="8">
    <source>
        <dbReference type="ARBA" id="ARBA00023002"/>
    </source>
</evidence>
<dbReference type="InterPro" id="IPR020867">
    <property type="entry name" value="THF_DH/CycHdrlase_CS"/>
</dbReference>
<dbReference type="Proteomes" id="UP000033869">
    <property type="component" value="Unassembled WGS sequence"/>
</dbReference>
<feature type="domain" description="Tetrahydrofolate dehydrogenase/cyclohydrolase NAD(P)-binding" evidence="14">
    <location>
        <begin position="133"/>
        <end position="273"/>
    </location>
</feature>
<dbReference type="PROSITE" id="PS00766">
    <property type="entry name" value="THF_DHG_CYH_1"/>
    <property type="match status" value="1"/>
</dbReference>
<dbReference type="UniPathway" id="UPA00193"/>
<evidence type="ECO:0000256" key="1">
    <source>
        <dbReference type="ARBA" id="ARBA00004777"/>
    </source>
</evidence>
<comment type="pathway">
    <text evidence="1 12">One-carbon metabolism; tetrahydrofolate interconversion.</text>
</comment>
<dbReference type="EC" id="1.5.1.5" evidence="12"/>
<keyword evidence="3 12" id="KW-0554">One-carbon metabolism</keyword>
<evidence type="ECO:0000313" key="16">
    <source>
        <dbReference type="Proteomes" id="UP000033869"/>
    </source>
</evidence>
<feature type="domain" description="Tetrahydrofolate dehydrogenase/cyclohydrolase catalytic" evidence="13">
    <location>
        <begin position="3"/>
        <end position="114"/>
    </location>
</feature>
<keyword evidence="4 12" id="KW-0028">Amino-acid biosynthesis</keyword>
<evidence type="ECO:0000259" key="13">
    <source>
        <dbReference type="Pfam" id="PF00763"/>
    </source>
</evidence>
<dbReference type="EMBL" id="LCBL01000004">
    <property type="protein sequence ID" value="KKS08902.1"/>
    <property type="molecule type" value="Genomic_DNA"/>
</dbReference>
<comment type="similarity">
    <text evidence="12">Belongs to the tetrahydrofolate dehydrogenase/cyclohydrolase family.</text>
</comment>
<name>A0A0G0WA24_UNCC2</name>
<dbReference type="PANTHER" id="PTHR48099">
    <property type="entry name" value="C-1-TETRAHYDROFOLATE SYNTHASE, CYTOPLASMIC-RELATED"/>
    <property type="match status" value="1"/>
</dbReference>
<dbReference type="PANTHER" id="PTHR48099:SF5">
    <property type="entry name" value="C-1-TETRAHYDROFOLATE SYNTHASE, CYTOPLASMIC"/>
    <property type="match status" value="1"/>
</dbReference>
<evidence type="ECO:0000256" key="11">
    <source>
        <dbReference type="ARBA" id="ARBA00023268"/>
    </source>
</evidence>
<evidence type="ECO:0000313" key="15">
    <source>
        <dbReference type="EMBL" id="KKS08902.1"/>
    </source>
</evidence>
<comment type="catalytic activity">
    <reaction evidence="12">
        <text>(6R)-5,10-methenyltetrahydrofolate + H2O = (6R)-10-formyltetrahydrofolate + H(+)</text>
        <dbReference type="Rhea" id="RHEA:23700"/>
        <dbReference type="ChEBI" id="CHEBI:15377"/>
        <dbReference type="ChEBI" id="CHEBI:15378"/>
        <dbReference type="ChEBI" id="CHEBI:57455"/>
        <dbReference type="ChEBI" id="CHEBI:195366"/>
        <dbReference type="EC" id="3.5.4.9"/>
    </reaction>
</comment>
<proteinExistence type="inferred from homology"/>
<comment type="function">
    <text evidence="12">Catalyzes the oxidation of 5,10-methylenetetrahydrofolate to 5,10-methenyltetrahydrofolate and then the hydrolysis of 5,10-methenyltetrahydrofolate to 10-formyltetrahydrofolate.</text>
</comment>
<gene>
    <name evidence="12" type="primary">folD</name>
    <name evidence="15" type="ORF">UU65_C0004G0113</name>
</gene>
<keyword evidence="8 12" id="KW-0560">Oxidoreductase</keyword>
<dbReference type="AlphaFoldDB" id="A0A0G0WA24"/>
<keyword evidence="11 12" id="KW-0511">Multifunctional enzyme</keyword>
<keyword evidence="9 12" id="KW-0368">Histidine biosynthesis</keyword>
<evidence type="ECO:0000256" key="7">
    <source>
        <dbReference type="ARBA" id="ARBA00022857"/>
    </source>
</evidence>
<dbReference type="GO" id="GO:0000105">
    <property type="term" value="P:L-histidine biosynthetic process"/>
    <property type="evidence" value="ECO:0007669"/>
    <property type="project" value="UniProtKB-KW"/>
</dbReference>
<keyword evidence="6 12" id="KW-0378">Hydrolase</keyword>
<evidence type="ECO:0000256" key="9">
    <source>
        <dbReference type="ARBA" id="ARBA00023102"/>
    </source>
</evidence>
<dbReference type="InterPro" id="IPR046346">
    <property type="entry name" value="Aminoacid_DH-like_N_sf"/>
</dbReference>
<dbReference type="HAMAP" id="MF_01576">
    <property type="entry name" value="THF_DHG_CYH"/>
    <property type="match status" value="1"/>
</dbReference>
<dbReference type="GO" id="GO:0004477">
    <property type="term" value="F:methenyltetrahydrofolate cyclohydrolase activity"/>
    <property type="evidence" value="ECO:0007669"/>
    <property type="project" value="UniProtKB-UniRule"/>
</dbReference>
<keyword evidence="5 12" id="KW-0658">Purine biosynthesis</keyword>
<evidence type="ECO:0000256" key="3">
    <source>
        <dbReference type="ARBA" id="ARBA00022563"/>
    </source>
</evidence>
<dbReference type="EC" id="3.5.4.9" evidence="12"/>
<keyword evidence="10 12" id="KW-0486">Methionine biosynthesis</keyword>
<dbReference type="SUPFAM" id="SSF51735">
    <property type="entry name" value="NAD(P)-binding Rossmann-fold domains"/>
    <property type="match status" value="1"/>
</dbReference>
<dbReference type="Pfam" id="PF00763">
    <property type="entry name" value="THF_DHG_CYH"/>
    <property type="match status" value="1"/>
</dbReference>
<dbReference type="GO" id="GO:0006164">
    <property type="term" value="P:purine nucleotide biosynthetic process"/>
    <property type="evidence" value="ECO:0007669"/>
    <property type="project" value="UniProtKB-KW"/>
</dbReference>
<dbReference type="GO" id="GO:0009086">
    <property type="term" value="P:methionine biosynthetic process"/>
    <property type="evidence" value="ECO:0007669"/>
    <property type="project" value="UniProtKB-KW"/>
</dbReference>
<evidence type="ECO:0000256" key="4">
    <source>
        <dbReference type="ARBA" id="ARBA00022605"/>
    </source>
</evidence>
<dbReference type="InterPro" id="IPR000672">
    <property type="entry name" value="THF_DH/CycHdrlase"/>
</dbReference>
<comment type="subunit">
    <text evidence="2 12">Homodimer.</text>
</comment>
<evidence type="ECO:0000259" key="14">
    <source>
        <dbReference type="Pfam" id="PF02882"/>
    </source>
</evidence>
<evidence type="ECO:0000256" key="12">
    <source>
        <dbReference type="HAMAP-Rule" id="MF_01576"/>
    </source>
</evidence>
<protein>
    <recommendedName>
        <fullName evidence="12">Bifunctional protein FolD</fullName>
    </recommendedName>
    <domain>
        <recommendedName>
            <fullName evidence="12">Methylenetetrahydrofolate dehydrogenase</fullName>
            <ecNumber evidence="12">1.5.1.5</ecNumber>
        </recommendedName>
    </domain>
    <domain>
        <recommendedName>
            <fullName evidence="12">Methenyltetrahydrofolate cyclohydrolase</fullName>
            <ecNumber evidence="12">3.5.4.9</ecNumber>
        </recommendedName>
    </domain>
</protein>
<accession>A0A0G0WA24</accession>
<dbReference type="SUPFAM" id="SSF53223">
    <property type="entry name" value="Aminoacid dehydrogenase-like, N-terminal domain"/>
    <property type="match status" value="1"/>
</dbReference>
<evidence type="ECO:0000256" key="10">
    <source>
        <dbReference type="ARBA" id="ARBA00023167"/>
    </source>
</evidence>
<dbReference type="Pfam" id="PF02882">
    <property type="entry name" value="THF_DHG_CYH_C"/>
    <property type="match status" value="1"/>
</dbReference>
<dbReference type="InterPro" id="IPR036291">
    <property type="entry name" value="NAD(P)-bd_dom_sf"/>
</dbReference>
<dbReference type="PRINTS" id="PR00085">
    <property type="entry name" value="THFDHDRGNASE"/>
</dbReference>
<comment type="catalytic activity">
    <reaction evidence="12">
        <text>(6R)-5,10-methylene-5,6,7,8-tetrahydrofolate + NADP(+) = (6R)-5,10-methenyltetrahydrofolate + NADPH</text>
        <dbReference type="Rhea" id="RHEA:22812"/>
        <dbReference type="ChEBI" id="CHEBI:15636"/>
        <dbReference type="ChEBI" id="CHEBI:57455"/>
        <dbReference type="ChEBI" id="CHEBI:57783"/>
        <dbReference type="ChEBI" id="CHEBI:58349"/>
        <dbReference type="EC" id="1.5.1.5"/>
    </reaction>
</comment>
<sequence>MILDGQKVAQVIYEKLKKELKWLASKPKLAVILVGENPASESYVKIKEETAKAIGIDFELFKFASDIDETEVISRIELLNNDTEVSGVLVQLPLPAHFDETRVLQSISPKKDVDGLNALNLGKMLMGLEALYPATALAVLEILDFYEIPIEGRHAVVIGKSNLVGKPVADMLLNRSATVTVCHERTEDLQFFCKRADILVSAVGKANLIGADMIKDGSVIIDVGVNKVGNKLVGDVDFKEGRKRASAITPVPGGVGPVTVVMLMKNVFQAYKEA</sequence>
<dbReference type="FunFam" id="3.40.50.10860:FF:000005">
    <property type="entry name" value="C-1-tetrahydrofolate synthase, cytoplasmic, putative"/>
    <property type="match status" value="1"/>
</dbReference>